<dbReference type="Proteomes" id="UP000581135">
    <property type="component" value="Unassembled WGS sequence"/>
</dbReference>
<protein>
    <submittedName>
        <fullName evidence="2">Uncharacterized protein</fullName>
    </submittedName>
</protein>
<feature type="region of interest" description="Disordered" evidence="1">
    <location>
        <begin position="1"/>
        <end position="32"/>
    </location>
</feature>
<proteinExistence type="predicted"/>
<dbReference type="RefSeq" id="WP_183416579.1">
    <property type="nucleotide sequence ID" value="NZ_JACHXA010000005.1"/>
</dbReference>
<dbReference type="AlphaFoldDB" id="A0A839STE2"/>
<comment type="caution">
    <text evidence="2">The sequence shown here is derived from an EMBL/GenBank/DDBJ whole genome shotgun (WGS) entry which is preliminary data.</text>
</comment>
<accession>A0A839STE2</accession>
<sequence length="101" mass="11349">MAETKASRGPRPTPHQLDWLQRGLDQPGGKLPLFDRDGQEMNAHTVRSCLENGWAEPWFHNFLKPDWLVCKLSDSGRLLAEDAAEKLGSGNSDDKHQRRAG</sequence>
<evidence type="ECO:0000313" key="2">
    <source>
        <dbReference type="EMBL" id="MBB3065752.1"/>
    </source>
</evidence>
<evidence type="ECO:0000256" key="1">
    <source>
        <dbReference type="SAM" id="MobiDB-lite"/>
    </source>
</evidence>
<name>A0A839STE2_9PROT</name>
<keyword evidence="3" id="KW-1185">Reference proteome</keyword>
<evidence type="ECO:0000313" key="3">
    <source>
        <dbReference type="Proteomes" id="UP000581135"/>
    </source>
</evidence>
<reference evidence="2 3" key="1">
    <citation type="submission" date="2020-08" db="EMBL/GenBank/DDBJ databases">
        <title>Genomic Encyclopedia of Type Strains, Phase III (KMG-III): the genomes of soil and plant-associated and newly described type strains.</title>
        <authorList>
            <person name="Whitman W."/>
        </authorList>
    </citation>
    <scope>NUCLEOTIDE SEQUENCE [LARGE SCALE GENOMIC DNA]</scope>
    <source>
        <strain evidence="2 3">CECT 8803</strain>
    </source>
</reference>
<dbReference type="EMBL" id="JACHXA010000005">
    <property type="protein sequence ID" value="MBB3065752.1"/>
    <property type="molecule type" value="Genomic_DNA"/>
</dbReference>
<gene>
    <name evidence="2" type="ORF">FHR98_002048</name>
</gene>
<organism evidence="2 3">
    <name type="scientific">Limibacillus halophilus</name>
    <dbReference type="NCBI Taxonomy" id="1579333"/>
    <lineage>
        <taxon>Bacteria</taxon>
        <taxon>Pseudomonadati</taxon>
        <taxon>Pseudomonadota</taxon>
        <taxon>Alphaproteobacteria</taxon>
        <taxon>Rhodospirillales</taxon>
        <taxon>Rhodovibrionaceae</taxon>
        <taxon>Limibacillus</taxon>
    </lineage>
</organism>